<accession>A0A1D2JPE8</accession>
<dbReference type="VEuPathDB" id="FungiDB:PADG_03913"/>
<sequence>MAIQTTMFPCKCFRRFVDQTMRMAVGEAIEEQSLPRCHERHYYPAKIGDEFKDHQYLVIAKLGYGAYSTVSLAWDQIHDAESSPIRNETNTLAAFKEFLLRRINTTSRQLGFTRHETISLKSMELLFMADTTASSQNPKARVFVCYRRHLQNAILPKLLVKSIIHRLWFSSNYFIRAAVSSMLNVLMQLEGDNSLKDIKDQEPRDPSDPVITTDGAAPVYRSLEN</sequence>
<name>A0A1D2JPE8_PARBR</name>
<gene>
    <name evidence="1" type="ORF">ACO22_00454</name>
</gene>
<evidence type="ECO:0000313" key="1">
    <source>
        <dbReference type="EMBL" id="ODH45062.1"/>
    </source>
</evidence>
<dbReference type="VEuPathDB" id="FungiDB:PABG_01327"/>
<organism evidence="1 2">
    <name type="scientific">Paracoccidioides brasiliensis</name>
    <dbReference type="NCBI Taxonomy" id="121759"/>
    <lineage>
        <taxon>Eukaryota</taxon>
        <taxon>Fungi</taxon>
        <taxon>Dikarya</taxon>
        <taxon>Ascomycota</taxon>
        <taxon>Pezizomycotina</taxon>
        <taxon>Eurotiomycetes</taxon>
        <taxon>Eurotiomycetidae</taxon>
        <taxon>Onygenales</taxon>
        <taxon>Ajellomycetaceae</taxon>
        <taxon>Paracoccidioides</taxon>
    </lineage>
</organism>
<comment type="caution">
    <text evidence="1">The sequence shown here is derived from an EMBL/GenBank/DDBJ whole genome shotgun (WGS) entry which is preliminary data.</text>
</comment>
<proteinExistence type="predicted"/>
<dbReference type="AlphaFoldDB" id="A0A1D2JPE8"/>
<dbReference type="EMBL" id="LZYO01000008">
    <property type="protein sequence ID" value="ODH45062.1"/>
    <property type="molecule type" value="Genomic_DNA"/>
</dbReference>
<dbReference type="Gene3D" id="3.30.200.20">
    <property type="entry name" value="Phosphorylase Kinase, domain 1"/>
    <property type="match status" value="1"/>
</dbReference>
<reference evidence="1 2" key="1">
    <citation type="submission" date="2016-06" db="EMBL/GenBank/DDBJ databases">
        <authorList>
            <person name="Kjaerup R.B."/>
            <person name="Dalgaard T.S."/>
            <person name="Juul-Madsen H.R."/>
        </authorList>
    </citation>
    <scope>NUCLEOTIDE SEQUENCE [LARGE SCALE GENOMIC DNA]</scope>
    <source>
        <strain evidence="1 2">Pb300</strain>
    </source>
</reference>
<protein>
    <recommendedName>
        <fullName evidence="3">Protein kinase domain-containing protein</fullName>
    </recommendedName>
</protein>
<evidence type="ECO:0008006" key="3">
    <source>
        <dbReference type="Google" id="ProtNLM"/>
    </source>
</evidence>
<dbReference type="Proteomes" id="UP000242814">
    <property type="component" value="Unassembled WGS sequence"/>
</dbReference>
<evidence type="ECO:0000313" key="2">
    <source>
        <dbReference type="Proteomes" id="UP000242814"/>
    </source>
</evidence>